<dbReference type="PANTHER" id="PTHR11595">
    <property type="entry name" value="EF-HAND AND COILED-COIL DOMAIN-CONTAINING FAMILY MEMBER"/>
    <property type="match status" value="1"/>
</dbReference>
<evidence type="ECO:0000256" key="4">
    <source>
        <dbReference type="ARBA" id="ARBA00022917"/>
    </source>
</evidence>
<dbReference type="InterPro" id="IPR014038">
    <property type="entry name" value="EF1B_bsu/dsu_GNE"/>
</dbReference>
<protein>
    <recommendedName>
        <fullName evidence="7">Translation elongation factor EF1B beta/delta subunit guanine nucleotide exchange domain-containing protein</fullName>
    </recommendedName>
</protein>
<dbReference type="PROSITE" id="PS00825">
    <property type="entry name" value="EF1BD_2"/>
    <property type="match status" value="1"/>
</dbReference>
<comment type="similarity">
    <text evidence="1 5">Belongs to the EF-1-beta/EF-1-delta family.</text>
</comment>
<evidence type="ECO:0000256" key="1">
    <source>
        <dbReference type="ARBA" id="ARBA00007411"/>
    </source>
</evidence>
<dbReference type="Proteomes" id="UP001497512">
    <property type="component" value="Chromosome 5"/>
</dbReference>
<dbReference type="InterPro" id="IPR049720">
    <property type="entry name" value="EF1B_bsu/dsu"/>
</dbReference>
<dbReference type="PROSITE" id="PS00824">
    <property type="entry name" value="EF1BD_1"/>
    <property type="match status" value="1"/>
</dbReference>
<reference evidence="8" key="1">
    <citation type="submission" date="2024-02" db="EMBL/GenBank/DDBJ databases">
        <authorList>
            <consortium name="ELIXIR-Norway"/>
            <consortium name="Elixir Norway"/>
        </authorList>
    </citation>
    <scope>NUCLEOTIDE SEQUENCE</scope>
</reference>
<comment type="subunit">
    <text evidence="2">EF-1 is composed of 4 subunits: alpha, beta (1B-alpha=beta'), delta (1B-beta), and gamma (1B-gamma).</text>
</comment>
<evidence type="ECO:0000256" key="3">
    <source>
        <dbReference type="ARBA" id="ARBA00022768"/>
    </source>
</evidence>
<evidence type="ECO:0000256" key="2">
    <source>
        <dbReference type="ARBA" id="ARBA00011606"/>
    </source>
</evidence>
<evidence type="ECO:0000256" key="5">
    <source>
        <dbReference type="RuleBase" id="RU003791"/>
    </source>
</evidence>
<evidence type="ECO:0000259" key="7">
    <source>
        <dbReference type="SMART" id="SM00888"/>
    </source>
</evidence>
<dbReference type="InterPro" id="IPR036282">
    <property type="entry name" value="Glutathione-S-Trfase_C_sf"/>
</dbReference>
<dbReference type="InterPro" id="IPR001326">
    <property type="entry name" value="Transl_elong_EF1B_B/D_CS"/>
</dbReference>
<name>A0ABP0UNA9_9BRYO</name>
<sequence length="272" mass="29658">MAVQFTDLNSEQGLKQLDDYLLTRSYITGYQASRDDLSVFAALRHPVPAEFVNVNRWHSHIAALVGPSFSGAGVGVHIESGATSAATSRDLAPPPAPETPVPTAEAPAEADDDDLDLFGEETEEEAAAAAEREAAKKAAGAKKKESGKSSVLLDVKPWDDETDMKKLEECVRSVSMPGLFWGASKFVQVVAGIKKLQIMMTIVDDEVSVDNLIEDFLISEPNNEYIQSCDIVAFNKICEFPPLFLLYTRVLHLHLKDMLELGLVQILGRDPG</sequence>
<dbReference type="PANTHER" id="PTHR11595:SF21">
    <property type="entry name" value="ELONGATION FACTOR 1-BETA"/>
    <property type="match status" value="1"/>
</dbReference>
<evidence type="ECO:0000256" key="6">
    <source>
        <dbReference type="SAM" id="MobiDB-lite"/>
    </source>
</evidence>
<dbReference type="SUPFAM" id="SSF54984">
    <property type="entry name" value="eEF-1beta-like"/>
    <property type="match status" value="1"/>
</dbReference>
<dbReference type="Gene3D" id="3.30.70.60">
    <property type="match status" value="1"/>
</dbReference>
<feature type="domain" description="Translation elongation factor EF1B beta/delta subunit guanine nucleotide exchange" evidence="7">
    <location>
        <begin position="148"/>
        <end position="237"/>
    </location>
</feature>
<accession>A0ABP0UNA9</accession>
<dbReference type="EMBL" id="OZ019897">
    <property type="protein sequence ID" value="CAK9225754.1"/>
    <property type="molecule type" value="Genomic_DNA"/>
</dbReference>
<organism evidence="8 9">
    <name type="scientific">Sphagnum troendelagicum</name>
    <dbReference type="NCBI Taxonomy" id="128251"/>
    <lineage>
        <taxon>Eukaryota</taxon>
        <taxon>Viridiplantae</taxon>
        <taxon>Streptophyta</taxon>
        <taxon>Embryophyta</taxon>
        <taxon>Bryophyta</taxon>
        <taxon>Sphagnophytina</taxon>
        <taxon>Sphagnopsida</taxon>
        <taxon>Sphagnales</taxon>
        <taxon>Sphagnaceae</taxon>
        <taxon>Sphagnum</taxon>
    </lineage>
</organism>
<keyword evidence="4 5" id="KW-0648">Protein biosynthesis</keyword>
<dbReference type="Gene3D" id="1.20.1050.130">
    <property type="match status" value="1"/>
</dbReference>
<keyword evidence="9" id="KW-1185">Reference proteome</keyword>
<dbReference type="InterPro" id="IPR036219">
    <property type="entry name" value="eEF-1beta-like_sf"/>
</dbReference>
<dbReference type="SMART" id="SM00888">
    <property type="entry name" value="EF1_GNE"/>
    <property type="match status" value="1"/>
</dbReference>
<dbReference type="CDD" id="cd00292">
    <property type="entry name" value="EF1B"/>
    <property type="match status" value="1"/>
</dbReference>
<evidence type="ECO:0000313" key="8">
    <source>
        <dbReference type="EMBL" id="CAK9225754.1"/>
    </source>
</evidence>
<feature type="region of interest" description="Disordered" evidence="6">
    <location>
        <begin position="84"/>
        <end position="109"/>
    </location>
</feature>
<dbReference type="SUPFAM" id="SSF47616">
    <property type="entry name" value="GST C-terminal domain-like"/>
    <property type="match status" value="1"/>
</dbReference>
<keyword evidence="3 5" id="KW-0251">Elongation factor</keyword>
<dbReference type="Pfam" id="PF00736">
    <property type="entry name" value="EF1_GNE"/>
    <property type="match status" value="1"/>
</dbReference>
<gene>
    <name evidence="8" type="ORF">CSSPTR1EN2_LOCUS17868</name>
</gene>
<proteinExistence type="inferred from homology"/>
<evidence type="ECO:0000313" key="9">
    <source>
        <dbReference type="Proteomes" id="UP001497512"/>
    </source>
</evidence>
<dbReference type="InterPro" id="IPR014717">
    <property type="entry name" value="Transl_elong_EF1B/ribsomal_bS6"/>
</dbReference>